<evidence type="ECO:0000256" key="2">
    <source>
        <dbReference type="ARBA" id="ARBA00004370"/>
    </source>
</evidence>
<dbReference type="EC" id="2.7.13.3" evidence="3"/>
<dbReference type="InterPro" id="IPR050428">
    <property type="entry name" value="TCS_sensor_his_kinase"/>
</dbReference>
<dbReference type="InterPro" id="IPR003660">
    <property type="entry name" value="HAMP_dom"/>
</dbReference>
<evidence type="ECO:0000256" key="9">
    <source>
        <dbReference type="ARBA" id="ARBA00023012"/>
    </source>
</evidence>
<dbReference type="Proteomes" id="UP000308430">
    <property type="component" value="Unassembled WGS sequence"/>
</dbReference>
<keyword evidence="8 11" id="KW-1133">Transmembrane helix</keyword>
<feature type="domain" description="Histidine kinase" evidence="12">
    <location>
        <begin position="259"/>
        <end position="470"/>
    </location>
</feature>
<dbReference type="Pfam" id="PF08521">
    <property type="entry name" value="2CSK_N"/>
    <property type="match status" value="1"/>
</dbReference>
<keyword evidence="6 11" id="KW-0812">Transmembrane</keyword>
<dbReference type="PROSITE" id="PS50885">
    <property type="entry name" value="HAMP"/>
    <property type="match status" value="1"/>
</dbReference>
<keyword evidence="7 14" id="KW-0418">Kinase</keyword>
<evidence type="ECO:0000256" key="6">
    <source>
        <dbReference type="ARBA" id="ARBA00022692"/>
    </source>
</evidence>
<evidence type="ECO:0000256" key="7">
    <source>
        <dbReference type="ARBA" id="ARBA00022777"/>
    </source>
</evidence>
<organism evidence="14 15">
    <name type="scientific">Pseudothauera nasutitermitis</name>
    <dbReference type="NCBI Taxonomy" id="2565930"/>
    <lineage>
        <taxon>Bacteria</taxon>
        <taxon>Pseudomonadati</taxon>
        <taxon>Pseudomonadota</taxon>
        <taxon>Betaproteobacteria</taxon>
        <taxon>Rhodocyclales</taxon>
        <taxon>Zoogloeaceae</taxon>
        <taxon>Pseudothauera</taxon>
    </lineage>
</organism>
<evidence type="ECO:0000256" key="11">
    <source>
        <dbReference type="SAM" id="Phobius"/>
    </source>
</evidence>
<name>A0A4S4B1D8_9RHOO</name>
<evidence type="ECO:0000259" key="13">
    <source>
        <dbReference type="PROSITE" id="PS50885"/>
    </source>
</evidence>
<proteinExistence type="predicted"/>
<evidence type="ECO:0000256" key="1">
    <source>
        <dbReference type="ARBA" id="ARBA00000085"/>
    </source>
</evidence>
<keyword evidence="5" id="KW-0808">Transferase</keyword>
<dbReference type="AlphaFoldDB" id="A0A4S4B1D8"/>
<dbReference type="InterPro" id="IPR005467">
    <property type="entry name" value="His_kinase_dom"/>
</dbReference>
<evidence type="ECO:0000256" key="10">
    <source>
        <dbReference type="ARBA" id="ARBA00023136"/>
    </source>
</evidence>
<comment type="subcellular location">
    <subcellularLocation>
        <location evidence="2">Membrane</location>
    </subcellularLocation>
</comment>
<keyword evidence="10 11" id="KW-0472">Membrane</keyword>
<keyword evidence="4" id="KW-0597">Phosphoprotein</keyword>
<dbReference type="EMBL" id="SSOC01000003">
    <property type="protein sequence ID" value="THF65912.1"/>
    <property type="molecule type" value="Genomic_DNA"/>
</dbReference>
<dbReference type="PANTHER" id="PTHR45436:SF1">
    <property type="entry name" value="SENSOR PROTEIN QSEC"/>
    <property type="match status" value="1"/>
</dbReference>
<dbReference type="SUPFAM" id="SSF55874">
    <property type="entry name" value="ATPase domain of HSP90 chaperone/DNA topoisomerase II/histidine kinase"/>
    <property type="match status" value="1"/>
</dbReference>
<evidence type="ECO:0000256" key="3">
    <source>
        <dbReference type="ARBA" id="ARBA00012438"/>
    </source>
</evidence>
<dbReference type="GO" id="GO:0005886">
    <property type="term" value="C:plasma membrane"/>
    <property type="evidence" value="ECO:0007669"/>
    <property type="project" value="TreeGrafter"/>
</dbReference>
<protein>
    <recommendedName>
        <fullName evidence="3">histidine kinase</fullName>
        <ecNumber evidence="3">2.7.13.3</ecNumber>
    </recommendedName>
</protein>
<dbReference type="Pfam" id="PF00512">
    <property type="entry name" value="HisKA"/>
    <property type="match status" value="1"/>
</dbReference>
<dbReference type="InterPro" id="IPR003594">
    <property type="entry name" value="HATPase_dom"/>
</dbReference>
<dbReference type="CDD" id="cd00082">
    <property type="entry name" value="HisKA"/>
    <property type="match status" value="1"/>
</dbReference>
<evidence type="ECO:0000313" key="14">
    <source>
        <dbReference type="EMBL" id="THF65912.1"/>
    </source>
</evidence>
<dbReference type="Gene3D" id="3.30.565.10">
    <property type="entry name" value="Histidine kinase-like ATPase, C-terminal domain"/>
    <property type="match status" value="1"/>
</dbReference>
<dbReference type="PRINTS" id="PR00344">
    <property type="entry name" value="BCTRLSENSOR"/>
</dbReference>
<reference evidence="14 15" key="1">
    <citation type="submission" date="2019-04" db="EMBL/GenBank/DDBJ databases">
        <title>Azoarcus nasutitermitis sp. nov. isolated from termite nest.</title>
        <authorList>
            <person name="Lin S.-Y."/>
            <person name="Hameed A."/>
            <person name="Hsu Y.-H."/>
            <person name="Young C.-C."/>
        </authorList>
    </citation>
    <scope>NUCLEOTIDE SEQUENCE [LARGE SCALE GENOMIC DNA]</scope>
    <source>
        <strain evidence="14 15">CC-YHH838</strain>
    </source>
</reference>
<dbReference type="SMART" id="SM00387">
    <property type="entry name" value="HATPase_c"/>
    <property type="match status" value="1"/>
</dbReference>
<evidence type="ECO:0000259" key="12">
    <source>
        <dbReference type="PROSITE" id="PS50109"/>
    </source>
</evidence>
<dbReference type="GO" id="GO:0000155">
    <property type="term" value="F:phosphorelay sensor kinase activity"/>
    <property type="evidence" value="ECO:0007669"/>
    <property type="project" value="InterPro"/>
</dbReference>
<keyword evidence="9" id="KW-0902">Two-component regulatory system</keyword>
<evidence type="ECO:0000256" key="4">
    <source>
        <dbReference type="ARBA" id="ARBA00022553"/>
    </source>
</evidence>
<dbReference type="Gene3D" id="1.10.287.130">
    <property type="match status" value="1"/>
</dbReference>
<dbReference type="InterPro" id="IPR036097">
    <property type="entry name" value="HisK_dim/P_sf"/>
</dbReference>
<dbReference type="CDD" id="cd00075">
    <property type="entry name" value="HATPase"/>
    <property type="match status" value="1"/>
</dbReference>
<dbReference type="InterPro" id="IPR003661">
    <property type="entry name" value="HisK_dim/P_dom"/>
</dbReference>
<feature type="domain" description="HAMP" evidence="13">
    <location>
        <begin position="202"/>
        <end position="251"/>
    </location>
</feature>
<evidence type="ECO:0000256" key="8">
    <source>
        <dbReference type="ARBA" id="ARBA00022989"/>
    </source>
</evidence>
<dbReference type="PANTHER" id="PTHR45436">
    <property type="entry name" value="SENSOR HISTIDINE KINASE YKOH"/>
    <property type="match status" value="1"/>
</dbReference>
<accession>A0A4S4B1D8</accession>
<dbReference type="Pfam" id="PF02518">
    <property type="entry name" value="HATPase_c"/>
    <property type="match status" value="1"/>
</dbReference>
<keyword evidence="15" id="KW-1185">Reference proteome</keyword>
<dbReference type="OrthoDB" id="8554694at2"/>
<dbReference type="PROSITE" id="PS50109">
    <property type="entry name" value="HIS_KIN"/>
    <property type="match status" value="1"/>
</dbReference>
<dbReference type="SMART" id="SM00388">
    <property type="entry name" value="HisKA"/>
    <property type="match status" value="1"/>
</dbReference>
<comment type="catalytic activity">
    <reaction evidence="1">
        <text>ATP + protein L-histidine = ADP + protein N-phospho-L-histidine.</text>
        <dbReference type="EC" id="2.7.13.3"/>
    </reaction>
</comment>
<feature type="transmembrane region" description="Helical" evidence="11">
    <location>
        <begin position="175"/>
        <end position="198"/>
    </location>
</feature>
<evidence type="ECO:0000256" key="5">
    <source>
        <dbReference type="ARBA" id="ARBA00022679"/>
    </source>
</evidence>
<comment type="caution">
    <text evidence="14">The sequence shown here is derived from an EMBL/GenBank/DDBJ whole genome shotgun (WGS) entry which is preliminary data.</text>
</comment>
<dbReference type="InterPro" id="IPR036890">
    <property type="entry name" value="HATPase_C_sf"/>
</dbReference>
<dbReference type="SUPFAM" id="SSF47384">
    <property type="entry name" value="Homodimeric domain of signal transducing histidine kinase"/>
    <property type="match status" value="1"/>
</dbReference>
<dbReference type="RefSeq" id="WP_136348118.1">
    <property type="nucleotide sequence ID" value="NZ_SSOC01000003.1"/>
</dbReference>
<dbReference type="InterPro" id="IPR004358">
    <property type="entry name" value="Sig_transdc_His_kin-like_C"/>
</dbReference>
<gene>
    <name evidence="14" type="ORF">E6C76_10275</name>
</gene>
<sequence>MPLSLRRKLAETLGAPSVLLIVTAGALAYGVSTSVVTTAYDQNLLNQAHRVLQQIDAARGEQGVRLTTETVPHASAETRVFFRIGNLRGKTLAGEPALPLPDSIASYGDPYSALYAGAQPEPAAPPRPPQRMFYDARYQDEPVRALQLFREIDGQGYLITVAETLEQRHGAMSQLLIGLLSVAVLAAAAAALAVRFGIPSALEPLEQLERALRARGANDLAPIDLNRVPREVREVVHALNTLLARQEEANAAQHAFLQDAAHQLRTPLASLQVQLGLLQPAADTDPAVLERLKRSVTRVTRLANQLLSLARAEAGEHLRASATQVDLAALIDGALDDWLVDADAKSIDFGVERAAASLCGDPTLLRELLANLVDNALKYTPAGGRVTLRCLHTDQGIVLEVEDNGPGIPAEARDAVFARFHRLPDAGSSGSGLGLPIAREIARRHGGRIELSEGAEGRGTLARVILPDSH</sequence>
<dbReference type="InterPro" id="IPR013727">
    <property type="entry name" value="2CSK_N"/>
</dbReference>
<evidence type="ECO:0000313" key="15">
    <source>
        <dbReference type="Proteomes" id="UP000308430"/>
    </source>
</evidence>